<proteinExistence type="predicted"/>
<evidence type="ECO:0000313" key="2">
    <source>
        <dbReference type="EMBL" id="EGG02599.1"/>
    </source>
</evidence>
<dbReference type="VEuPathDB" id="FungiDB:MELLADRAFT_66132"/>
<sequence>MDIKDTLDTGQTEQGPEKIATPTRKVSNTFINPVGPQEAAKTTTPTPLVFEKEKPSQGLSQRPPIQSSDLGNFSKKRTRLDTPGTIAESQAAELTGTPQSNRMDNLFPGAPEHKSLKEMVGKLLEVIKAGFPLANKSRATENISVNVESATDILVLTGAVYDQVLCEDARRNYTTPESLTGSQKKGRSIIFKGRETKDKLDVIVEELAALRSAIGQKHIPVPSKMTQPTTLYALAASKHAPANNTNTTSTTTSKAKVSPHKQSNWTQPTNVIKSRCQNNTPEPIKRQADPRT</sequence>
<dbReference type="InParanoid" id="F4RY05"/>
<feature type="region of interest" description="Disordered" evidence="1">
    <location>
        <begin position="1"/>
        <end position="86"/>
    </location>
</feature>
<dbReference type="Proteomes" id="UP000001072">
    <property type="component" value="Unassembled WGS sequence"/>
</dbReference>
<reference evidence="3" key="1">
    <citation type="journal article" date="2011" name="Proc. Natl. Acad. Sci. U.S.A.">
        <title>Obligate biotrophy features unraveled by the genomic analysis of rust fungi.</title>
        <authorList>
            <person name="Duplessis S."/>
            <person name="Cuomo C.A."/>
            <person name="Lin Y.-C."/>
            <person name="Aerts A."/>
            <person name="Tisserant E."/>
            <person name="Veneault-Fourrey C."/>
            <person name="Joly D.L."/>
            <person name="Hacquard S."/>
            <person name="Amselem J."/>
            <person name="Cantarel B.L."/>
            <person name="Chiu R."/>
            <person name="Coutinho P.M."/>
            <person name="Feau N."/>
            <person name="Field M."/>
            <person name="Frey P."/>
            <person name="Gelhaye E."/>
            <person name="Goldberg J."/>
            <person name="Grabherr M.G."/>
            <person name="Kodira C.D."/>
            <person name="Kohler A."/>
            <person name="Kuees U."/>
            <person name="Lindquist E.A."/>
            <person name="Lucas S.M."/>
            <person name="Mago R."/>
            <person name="Mauceli E."/>
            <person name="Morin E."/>
            <person name="Murat C."/>
            <person name="Pangilinan J.L."/>
            <person name="Park R."/>
            <person name="Pearson M."/>
            <person name="Quesneville H."/>
            <person name="Rouhier N."/>
            <person name="Sakthikumar S."/>
            <person name="Salamov A.A."/>
            <person name="Schmutz J."/>
            <person name="Selles B."/>
            <person name="Shapiro H."/>
            <person name="Tanguay P."/>
            <person name="Tuskan G.A."/>
            <person name="Henrissat B."/>
            <person name="Van de Peer Y."/>
            <person name="Rouze P."/>
            <person name="Ellis J.G."/>
            <person name="Dodds P.N."/>
            <person name="Schein J.E."/>
            <person name="Zhong S."/>
            <person name="Hamelin R.C."/>
            <person name="Grigoriev I.V."/>
            <person name="Szabo L.J."/>
            <person name="Martin F."/>
        </authorList>
    </citation>
    <scope>NUCLEOTIDE SEQUENCE [LARGE SCALE GENOMIC DNA]</scope>
    <source>
        <strain evidence="3">98AG31 / pathotype 3-4-7</strain>
    </source>
</reference>
<feature type="region of interest" description="Disordered" evidence="1">
    <location>
        <begin position="241"/>
        <end position="292"/>
    </location>
</feature>
<gene>
    <name evidence="2" type="ORF">MELLADRAFT_66132</name>
</gene>
<organism evidence="3">
    <name type="scientific">Melampsora larici-populina (strain 98AG31 / pathotype 3-4-7)</name>
    <name type="common">Poplar leaf rust fungus</name>
    <dbReference type="NCBI Taxonomy" id="747676"/>
    <lineage>
        <taxon>Eukaryota</taxon>
        <taxon>Fungi</taxon>
        <taxon>Dikarya</taxon>
        <taxon>Basidiomycota</taxon>
        <taxon>Pucciniomycotina</taxon>
        <taxon>Pucciniomycetes</taxon>
        <taxon>Pucciniales</taxon>
        <taxon>Melampsoraceae</taxon>
        <taxon>Melampsora</taxon>
    </lineage>
</organism>
<dbReference type="RefSeq" id="XP_007414001.1">
    <property type="nucleotide sequence ID" value="XM_007413939.1"/>
</dbReference>
<keyword evidence="3" id="KW-1185">Reference proteome</keyword>
<protein>
    <submittedName>
        <fullName evidence="2">Uncharacterized protein</fullName>
    </submittedName>
</protein>
<feature type="compositionally biased region" description="Polar residues" evidence="1">
    <location>
        <begin position="260"/>
        <end position="281"/>
    </location>
</feature>
<dbReference type="EMBL" id="GL883129">
    <property type="protein sequence ID" value="EGG02599.1"/>
    <property type="molecule type" value="Genomic_DNA"/>
</dbReference>
<evidence type="ECO:0000256" key="1">
    <source>
        <dbReference type="SAM" id="MobiDB-lite"/>
    </source>
</evidence>
<dbReference type="KEGG" id="mlr:MELLADRAFT_66132"/>
<name>F4RY05_MELLP</name>
<dbReference type="AlphaFoldDB" id="F4RY05"/>
<feature type="compositionally biased region" description="Low complexity" evidence="1">
    <location>
        <begin position="243"/>
        <end position="253"/>
    </location>
</feature>
<feature type="compositionally biased region" description="Polar residues" evidence="1">
    <location>
        <begin position="57"/>
        <end position="71"/>
    </location>
</feature>
<evidence type="ECO:0000313" key="3">
    <source>
        <dbReference type="Proteomes" id="UP000001072"/>
    </source>
</evidence>
<dbReference type="HOGENOM" id="CLU_071102_0_0_1"/>
<feature type="compositionally biased region" description="Basic and acidic residues" evidence="1">
    <location>
        <begin position="283"/>
        <end position="292"/>
    </location>
</feature>
<accession>F4RY05</accession>
<dbReference type="GeneID" id="18930566"/>